<protein>
    <submittedName>
        <fullName evidence="6">TPM_phosphatase domain-containing protein</fullName>
    </submittedName>
</protein>
<feature type="region of interest" description="Disordered" evidence="1">
    <location>
        <begin position="268"/>
        <end position="294"/>
    </location>
</feature>
<accession>A0A0N5D613</accession>
<feature type="signal peptide" evidence="3">
    <location>
        <begin position="1"/>
        <end position="22"/>
    </location>
</feature>
<dbReference type="Gene3D" id="3.10.310.50">
    <property type="match status" value="1"/>
</dbReference>
<dbReference type="InterPro" id="IPR033438">
    <property type="entry name" value="MOLO1"/>
</dbReference>
<dbReference type="OMA" id="IPLLCCC"/>
<evidence type="ECO:0000313" key="5">
    <source>
        <dbReference type="Proteomes" id="UP000276776"/>
    </source>
</evidence>
<feature type="chain" id="PRO_5043126635" evidence="3">
    <location>
        <begin position="23"/>
        <end position="373"/>
    </location>
</feature>
<evidence type="ECO:0000313" key="4">
    <source>
        <dbReference type="EMBL" id="VDN06010.1"/>
    </source>
</evidence>
<gene>
    <name evidence="4" type="ORF">TCLT_LOCUS8449</name>
</gene>
<evidence type="ECO:0000256" key="3">
    <source>
        <dbReference type="SAM" id="SignalP"/>
    </source>
</evidence>
<dbReference type="PANTHER" id="PTHR33748">
    <property type="entry name" value="PROTEIN CBG04600"/>
    <property type="match status" value="1"/>
</dbReference>
<evidence type="ECO:0000256" key="2">
    <source>
        <dbReference type="SAM" id="Phobius"/>
    </source>
</evidence>
<dbReference type="PANTHER" id="PTHR33748:SF6">
    <property type="entry name" value="TPM_PHOSPHATASE DOMAIN-CONTAINING PROTEIN"/>
    <property type="match status" value="1"/>
</dbReference>
<dbReference type="OrthoDB" id="5813772at2759"/>
<proteinExistence type="predicted"/>
<feature type="region of interest" description="Disordered" evidence="1">
    <location>
        <begin position="188"/>
        <end position="226"/>
    </location>
</feature>
<keyword evidence="3" id="KW-0732">Signal</keyword>
<feature type="transmembrane region" description="Helical" evidence="2">
    <location>
        <begin position="234"/>
        <end position="259"/>
    </location>
</feature>
<dbReference type="EMBL" id="UYYF01004635">
    <property type="protein sequence ID" value="VDN06010.1"/>
    <property type="molecule type" value="Genomic_DNA"/>
</dbReference>
<dbReference type="Pfam" id="PF17175">
    <property type="entry name" value="MOLO1"/>
    <property type="match status" value="1"/>
</dbReference>
<evidence type="ECO:0000313" key="6">
    <source>
        <dbReference type="WBParaSite" id="TCLT_0000846001-mRNA-1"/>
    </source>
</evidence>
<sequence>MTSVSKSLWCTIVLFIFCYCQQLEWDASNLPNPTGSDFKQCNMRSTSNICDPDHVLSESDRYRLNHELNQLESRTRQDHAPDFCQKKGITAAIAIVKHVKGGSEMAVKEMANDILRKWTLDNQCRKSIVYVIATEDRRFWAARDSRTPIYAQELTEIFTSQKPLFQKREYGQAVGNIIRETWEKALSKQGKQTGDSADDRGGVVPGFPSAPPKGIRPAPDDAKKRPSTMSRIPFWIWITLFLILLPLLCCCCCLCYCCFCKGTSNNGANHSRRQGPSDIETGYRGMSDRNTSRGGGGLSNIMSAFGGMGAGHLIGQMFRGGGGIGRRGMPANSGYQGGGAYPAAPFQPGIRDTGGKGLYPAAAVRDEGGGGGW</sequence>
<name>A0A0N5D613_THECL</name>
<keyword evidence="2" id="KW-0472">Membrane</keyword>
<keyword evidence="2" id="KW-0812">Transmembrane</keyword>
<evidence type="ECO:0000256" key="1">
    <source>
        <dbReference type="SAM" id="MobiDB-lite"/>
    </source>
</evidence>
<keyword evidence="2" id="KW-1133">Transmembrane helix</keyword>
<keyword evidence="5" id="KW-1185">Reference proteome</keyword>
<reference evidence="4 5" key="2">
    <citation type="submission" date="2018-11" db="EMBL/GenBank/DDBJ databases">
        <authorList>
            <consortium name="Pathogen Informatics"/>
        </authorList>
    </citation>
    <scope>NUCLEOTIDE SEQUENCE [LARGE SCALE GENOMIC DNA]</scope>
</reference>
<dbReference type="AlphaFoldDB" id="A0A0N5D613"/>
<dbReference type="WBParaSite" id="TCLT_0000846001-mRNA-1">
    <property type="protein sequence ID" value="TCLT_0000846001-mRNA-1"/>
    <property type="gene ID" value="TCLT_0000846001"/>
</dbReference>
<dbReference type="STRING" id="103827.A0A0N5D613"/>
<reference evidence="6" key="1">
    <citation type="submission" date="2016-04" db="UniProtKB">
        <authorList>
            <consortium name="WormBaseParasite"/>
        </authorList>
    </citation>
    <scope>IDENTIFICATION</scope>
</reference>
<dbReference type="Proteomes" id="UP000276776">
    <property type="component" value="Unassembled WGS sequence"/>
</dbReference>
<dbReference type="GO" id="GO:0005892">
    <property type="term" value="C:acetylcholine-gated channel complex"/>
    <property type="evidence" value="ECO:0007669"/>
    <property type="project" value="InterPro"/>
</dbReference>
<organism evidence="6">
    <name type="scientific">Thelazia callipaeda</name>
    <name type="common">Oriental eyeworm</name>
    <name type="synonym">Parasitic nematode</name>
    <dbReference type="NCBI Taxonomy" id="103827"/>
    <lineage>
        <taxon>Eukaryota</taxon>
        <taxon>Metazoa</taxon>
        <taxon>Ecdysozoa</taxon>
        <taxon>Nematoda</taxon>
        <taxon>Chromadorea</taxon>
        <taxon>Rhabditida</taxon>
        <taxon>Spirurina</taxon>
        <taxon>Spiruromorpha</taxon>
        <taxon>Thelazioidea</taxon>
        <taxon>Thelaziidae</taxon>
        <taxon>Thelazia</taxon>
    </lineage>
</organism>